<dbReference type="EMBL" id="JAVREJ010000006">
    <property type="protein sequence ID" value="MDT0350051.1"/>
    <property type="molecule type" value="Genomic_DNA"/>
</dbReference>
<evidence type="ECO:0008006" key="3">
    <source>
        <dbReference type="Google" id="ProtNLM"/>
    </source>
</evidence>
<protein>
    <recommendedName>
        <fullName evidence="3">DUF3558 domain-containing protein</fullName>
    </recommendedName>
</protein>
<dbReference type="Proteomes" id="UP001183202">
    <property type="component" value="Unassembled WGS sequence"/>
</dbReference>
<gene>
    <name evidence="1" type="ORF">RM445_11000</name>
</gene>
<evidence type="ECO:0000313" key="2">
    <source>
        <dbReference type="Proteomes" id="UP001183202"/>
    </source>
</evidence>
<accession>A0ABU2N7Y9</accession>
<dbReference type="RefSeq" id="WP_311556080.1">
    <property type="nucleotide sequence ID" value="NZ_JAVREJ010000006.1"/>
</dbReference>
<reference evidence="2" key="1">
    <citation type="submission" date="2023-07" db="EMBL/GenBank/DDBJ databases">
        <title>30 novel species of actinomycetes from the DSMZ collection.</title>
        <authorList>
            <person name="Nouioui I."/>
        </authorList>
    </citation>
    <scope>NUCLEOTIDE SEQUENCE [LARGE SCALE GENOMIC DNA]</scope>
    <source>
        <strain evidence="2">DSM 45834</strain>
    </source>
</reference>
<organism evidence="1 2">
    <name type="scientific">Pseudonocardia charpentierae</name>
    <dbReference type="NCBI Taxonomy" id="3075545"/>
    <lineage>
        <taxon>Bacteria</taxon>
        <taxon>Bacillati</taxon>
        <taxon>Actinomycetota</taxon>
        <taxon>Actinomycetes</taxon>
        <taxon>Pseudonocardiales</taxon>
        <taxon>Pseudonocardiaceae</taxon>
        <taxon>Pseudonocardia</taxon>
    </lineage>
</organism>
<evidence type="ECO:0000313" key="1">
    <source>
        <dbReference type="EMBL" id="MDT0350051.1"/>
    </source>
</evidence>
<sequence>MKVVRTAWGETARSRRIDASGAGDTVIRGSGILARGMRGGGIWSRLGAGAAVLALTSCGSAAGEPGALPVPTFASTPTAAASVTGVADQGRLPDDCVRLLGGNDLGALFGLPLDSVSVRTTIGTPAPAVGRTERLSCSYTRTGAAKGDLLDVNVSAYTDVDAATKQWRTNAAVEDGPHRDVALGNAKGVLVERPTDAVLLVANGAETLTFVLPQPVRIRDLSAADTLVDVALRVLPAVAAGAAPPAAPPPAAGPPAAG</sequence>
<name>A0ABU2N7Y9_9PSEU</name>
<comment type="caution">
    <text evidence="1">The sequence shown here is derived from an EMBL/GenBank/DDBJ whole genome shotgun (WGS) entry which is preliminary data.</text>
</comment>
<proteinExistence type="predicted"/>
<keyword evidence="2" id="KW-1185">Reference proteome</keyword>